<dbReference type="PANTHER" id="PTHR22942:SF39">
    <property type="entry name" value="DNA REPAIR PROTEIN RAD51 HOMOLOG 1"/>
    <property type="match status" value="1"/>
</dbReference>
<dbReference type="InterPro" id="IPR027417">
    <property type="entry name" value="P-loop_NTPase"/>
</dbReference>
<dbReference type="Proteomes" id="UP001443914">
    <property type="component" value="Unassembled WGS sequence"/>
</dbReference>
<organism evidence="4 5">
    <name type="scientific">Saponaria officinalis</name>
    <name type="common">Common soapwort</name>
    <name type="synonym">Lychnis saponaria</name>
    <dbReference type="NCBI Taxonomy" id="3572"/>
    <lineage>
        <taxon>Eukaryota</taxon>
        <taxon>Viridiplantae</taxon>
        <taxon>Streptophyta</taxon>
        <taxon>Embryophyta</taxon>
        <taxon>Tracheophyta</taxon>
        <taxon>Spermatophyta</taxon>
        <taxon>Magnoliopsida</taxon>
        <taxon>eudicotyledons</taxon>
        <taxon>Gunneridae</taxon>
        <taxon>Pentapetalae</taxon>
        <taxon>Caryophyllales</taxon>
        <taxon>Caryophyllaceae</taxon>
        <taxon>Caryophylleae</taxon>
        <taxon>Saponaria</taxon>
    </lineage>
</organism>
<keyword evidence="2" id="KW-0067">ATP-binding</keyword>
<evidence type="ECO:0000256" key="2">
    <source>
        <dbReference type="ARBA" id="ARBA00022840"/>
    </source>
</evidence>
<dbReference type="GO" id="GO:0000730">
    <property type="term" value="P:DNA recombinase assembly"/>
    <property type="evidence" value="ECO:0007669"/>
    <property type="project" value="TreeGrafter"/>
</dbReference>
<feature type="domain" description="RecA family profile 1" evidence="3">
    <location>
        <begin position="1"/>
        <end position="60"/>
    </location>
</feature>
<dbReference type="GO" id="GO:0000794">
    <property type="term" value="C:condensed nuclear chromosome"/>
    <property type="evidence" value="ECO:0007669"/>
    <property type="project" value="TreeGrafter"/>
</dbReference>
<dbReference type="Gene3D" id="3.40.50.300">
    <property type="entry name" value="P-loop containing nucleotide triphosphate hydrolases"/>
    <property type="match status" value="1"/>
</dbReference>
<protein>
    <recommendedName>
        <fullName evidence="3">RecA family profile 1 domain-containing protein</fullName>
    </recommendedName>
</protein>
<evidence type="ECO:0000313" key="5">
    <source>
        <dbReference type="Proteomes" id="UP001443914"/>
    </source>
</evidence>
<dbReference type="InterPro" id="IPR020588">
    <property type="entry name" value="RecA_ATP-bd"/>
</dbReference>
<evidence type="ECO:0000313" key="4">
    <source>
        <dbReference type="EMBL" id="KAK9750023.1"/>
    </source>
</evidence>
<comment type="caution">
    <text evidence="4">The sequence shown here is derived from an EMBL/GenBank/DDBJ whole genome shotgun (WGS) entry which is preliminary data.</text>
</comment>
<dbReference type="GO" id="GO:0006312">
    <property type="term" value="P:mitotic recombination"/>
    <property type="evidence" value="ECO:0007669"/>
    <property type="project" value="TreeGrafter"/>
</dbReference>
<dbReference type="GO" id="GO:0140664">
    <property type="term" value="F:ATP-dependent DNA damage sensor activity"/>
    <property type="evidence" value="ECO:0007669"/>
    <property type="project" value="InterPro"/>
</dbReference>
<dbReference type="PROSITE" id="PS50162">
    <property type="entry name" value="RECA_2"/>
    <property type="match status" value="1"/>
</dbReference>
<dbReference type="GO" id="GO:0042148">
    <property type="term" value="P:DNA strand invasion"/>
    <property type="evidence" value="ECO:0007669"/>
    <property type="project" value="TreeGrafter"/>
</dbReference>
<accession>A0AAW1MUU4</accession>
<keyword evidence="1" id="KW-0547">Nucleotide-binding</keyword>
<evidence type="ECO:0000259" key="3">
    <source>
        <dbReference type="PROSITE" id="PS50162"/>
    </source>
</evidence>
<dbReference type="Pfam" id="PF08423">
    <property type="entry name" value="Rad51"/>
    <property type="match status" value="1"/>
</dbReference>
<name>A0AAW1MUU4_SAPOF</name>
<dbReference type="EMBL" id="JBDFQZ010000002">
    <property type="protein sequence ID" value="KAK9750023.1"/>
    <property type="molecule type" value="Genomic_DNA"/>
</dbReference>
<keyword evidence="5" id="KW-1185">Reference proteome</keyword>
<dbReference type="GO" id="GO:0005524">
    <property type="term" value="F:ATP binding"/>
    <property type="evidence" value="ECO:0007669"/>
    <property type="project" value="UniProtKB-KW"/>
</dbReference>
<dbReference type="GO" id="GO:0007131">
    <property type="term" value="P:reciprocal meiotic recombination"/>
    <property type="evidence" value="ECO:0007669"/>
    <property type="project" value="TreeGrafter"/>
</dbReference>
<sequence length="90" mass="9889">MMMETRFVLMIIDSATTLYRTDFYGRGELSARQMHLAKFLRSLKKLADKFNIAVVITNQVVAQVDGSAMFDGPQIKPIGGNIMAGASTTS</sequence>
<reference evidence="4" key="1">
    <citation type="submission" date="2024-03" db="EMBL/GenBank/DDBJ databases">
        <title>WGS assembly of Saponaria officinalis var. Norfolk2.</title>
        <authorList>
            <person name="Jenkins J."/>
            <person name="Shu S."/>
            <person name="Grimwood J."/>
            <person name="Barry K."/>
            <person name="Goodstein D."/>
            <person name="Schmutz J."/>
            <person name="Leebens-Mack J."/>
            <person name="Osbourn A."/>
        </authorList>
    </citation>
    <scope>NUCLEOTIDE SEQUENCE [LARGE SCALE GENOMIC DNA]</scope>
    <source>
        <strain evidence="4">JIC</strain>
    </source>
</reference>
<proteinExistence type="predicted"/>
<dbReference type="GO" id="GO:0003690">
    <property type="term" value="F:double-stranded DNA binding"/>
    <property type="evidence" value="ECO:0007669"/>
    <property type="project" value="TreeGrafter"/>
</dbReference>
<dbReference type="GO" id="GO:0003697">
    <property type="term" value="F:single-stranded DNA binding"/>
    <property type="evidence" value="ECO:0007669"/>
    <property type="project" value="TreeGrafter"/>
</dbReference>
<evidence type="ECO:0000256" key="1">
    <source>
        <dbReference type="ARBA" id="ARBA00022741"/>
    </source>
</evidence>
<dbReference type="GO" id="GO:0070192">
    <property type="term" value="P:chromosome organization involved in meiotic cell cycle"/>
    <property type="evidence" value="ECO:0007669"/>
    <property type="project" value="TreeGrafter"/>
</dbReference>
<dbReference type="PANTHER" id="PTHR22942">
    <property type="entry name" value="RECA/RAD51/RADA DNA STRAND-PAIRING FAMILY MEMBER"/>
    <property type="match status" value="1"/>
</dbReference>
<dbReference type="AlphaFoldDB" id="A0AAW1MUU4"/>
<dbReference type="InterPro" id="IPR013632">
    <property type="entry name" value="Rad51_C"/>
</dbReference>
<gene>
    <name evidence="4" type="ORF">RND81_02G167400</name>
</gene>
<dbReference type="GO" id="GO:0000150">
    <property type="term" value="F:DNA strand exchange activity"/>
    <property type="evidence" value="ECO:0007669"/>
    <property type="project" value="TreeGrafter"/>
</dbReference>
<dbReference type="SUPFAM" id="SSF52540">
    <property type="entry name" value="P-loop containing nucleoside triphosphate hydrolases"/>
    <property type="match status" value="1"/>
</dbReference>